<protein>
    <submittedName>
        <fullName evidence="2">Putative sensory transduction regulator</fullName>
    </submittedName>
</protein>
<dbReference type="AlphaFoldDB" id="A0A3N2CYB2"/>
<dbReference type="RefSeq" id="WP_246003569.1">
    <property type="nucleotide sequence ID" value="NZ_RKHO01000001.1"/>
</dbReference>
<dbReference type="Gene3D" id="3.30.1460.10">
    <property type="match status" value="1"/>
</dbReference>
<name>A0A3N2CYB2_9ACTN</name>
<feature type="compositionally biased region" description="Low complexity" evidence="1">
    <location>
        <begin position="1"/>
        <end position="14"/>
    </location>
</feature>
<feature type="region of interest" description="Disordered" evidence="1">
    <location>
        <begin position="1"/>
        <end position="27"/>
    </location>
</feature>
<dbReference type="InterPro" id="IPR019660">
    <property type="entry name" value="Put_sensory_transdc_reg_YbjN"/>
</dbReference>
<dbReference type="Pfam" id="PF10722">
    <property type="entry name" value="YbjN"/>
    <property type="match status" value="1"/>
</dbReference>
<gene>
    <name evidence="2" type="ORF">EDD33_3400</name>
</gene>
<accession>A0A3N2CYB2</accession>
<organism evidence="2 3">
    <name type="scientific">Nocardioides aurantiacus</name>
    <dbReference type="NCBI Taxonomy" id="86796"/>
    <lineage>
        <taxon>Bacteria</taxon>
        <taxon>Bacillati</taxon>
        <taxon>Actinomycetota</taxon>
        <taxon>Actinomycetes</taxon>
        <taxon>Propionibacteriales</taxon>
        <taxon>Nocardioidaceae</taxon>
        <taxon>Nocardioides</taxon>
    </lineage>
</organism>
<evidence type="ECO:0000256" key="1">
    <source>
        <dbReference type="SAM" id="MobiDB-lite"/>
    </source>
</evidence>
<evidence type="ECO:0000313" key="2">
    <source>
        <dbReference type="EMBL" id="ROR92509.1"/>
    </source>
</evidence>
<sequence length="199" mass="21760">MTSPDASSDAAPESAADDAVSDEPLAPERQRALDSVLAVLREADLDWTPLSRTSLSVDLPGEKKLQTPCRFDVGPHALGVHAFVCRQPDENHTGVYRWMLERNMKMFAFGFALDGVGDIYLDARLPLEAATADGVDRLLGSVLEYADGSFNTLLELGFASSIRKEWEWRISRGESVRNLAAFRGPLRLDDLGSPADEPA</sequence>
<dbReference type="Proteomes" id="UP000281738">
    <property type="component" value="Unassembled WGS sequence"/>
</dbReference>
<dbReference type="EMBL" id="RKHO01000001">
    <property type="protein sequence ID" value="ROR92509.1"/>
    <property type="molecule type" value="Genomic_DNA"/>
</dbReference>
<proteinExistence type="predicted"/>
<reference evidence="2 3" key="1">
    <citation type="submission" date="2018-11" db="EMBL/GenBank/DDBJ databases">
        <title>Sequencing the genomes of 1000 actinobacteria strains.</title>
        <authorList>
            <person name="Klenk H.-P."/>
        </authorList>
    </citation>
    <scope>NUCLEOTIDE SEQUENCE [LARGE SCALE GENOMIC DNA]</scope>
    <source>
        <strain evidence="2 3">DSM 12652</strain>
    </source>
</reference>
<comment type="caution">
    <text evidence="2">The sequence shown here is derived from an EMBL/GenBank/DDBJ whole genome shotgun (WGS) entry which is preliminary data.</text>
</comment>
<keyword evidence="3" id="KW-1185">Reference proteome</keyword>
<dbReference type="SUPFAM" id="SSF69635">
    <property type="entry name" value="Type III secretory system chaperone-like"/>
    <property type="match status" value="1"/>
</dbReference>
<evidence type="ECO:0000313" key="3">
    <source>
        <dbReference type="Proteomes" id="UP000281738"/>
    </source>
</evidence>